<feature type="domain" description="HAMP" evidence="14">
    <location>
        <begin position="303"/>
        <end position="357"/>
    </location>
</feature>
<dbReference type="InterPro" id="IPR004090">
    <property type="entry name" value="Chemotax_Me-accpt_rcpt"/>
</dbReference>
<evidence type="ECO:0000313" key="16">
    <source>
        <dbReference type="Proteomes" id="UP000198870"/>
    </source>
</evidence>
<feature type="domain" description="T-SNARE coiled-coil homology" evidence="13">
    <location>
        <begin position="535"/>
        <end position="597"/>
    </location>
</feature>
<dbReference type="GO" id="GO:0007165">
    <property type="term" value="P:signal transduction"/>
    <property type="evidence" value="ECO:0007669"/>
    <property type="project" value="UniProtKB-KW"/>
</dbReference>
<keyword evidence="5 11" id="KW-0812">Transmembrane</keyword>
<comment type="subcellular location">
    <subcellularLocation>
        <location evidence="1">Cell inner membrane</location>
        <topology evidence="1">Multi-pass membrane protein</topology>
    </subcellularLocation>
</comment>
<dbReference type="Gene3D" id="1.10.8.500">
    <property type="entry name" value="HAMP domain in histidine kinase"/>
    <property type="match status" value="1"/>
</dbReference>
<keyword evidence="8 10" id="KW-0807">Transducer</keyword>
<dbReference type="PANTHER" id="PTHR32089">
    <property type="entry name" value="METHYL-ACCEPTING CHEMOTAXIS PROTEIN MCPB"/>
    <property type="match status" value="1"/>
</dbReference>
<dbReference type="GO" id="GO:0006935">
    <property type="term" value="P:chemotaxis"/>
    <property type="evidence" value="ECO:0007669"/>
    <property type="project" value="UniProtKB-KW"/>
</dbReference>
<dbReference type="EMBL" id="FMUX01000025">
    <property type="protein sequence ID" value="SCY83430.1"/>
    <property type="molecule type" value="Genomic_DNA"/>
</dbReference>
<dbReference type="AlphaFoldDB" id="A0A1G5J656"/>
<dbReference type="STRING" id="419481.SAMN05216233_12525"/>
<dbReference type="CDD" id="cd12914">
    <property type="entry name" value="PDC1_DGC_like"/>
    <property type="match status" value="1"/>
</dbReference>
<dbReference type="PROSITE" id="PS50885">
    <property type="entry name" value="HAMP"/>
    <property type="match status" value="1"/>
</dbReference>
<reference evidence="15 16" key="1">
    <citation type="submission" date="2016-10" db="EMBL/GenBank/DDBJ databases">
        <authorList>
            <person name="de Groot N.N."/>
        </authorList>
    </citation>
    <scope>NUCLEOTIDE SEQUENCE [LARGE SCALE GENOMIC DNA]</scope>
    <source>
        <strain evidence="15 16">AA1</strain>
    </source>
</reference>
<sequence length="648" mass="69852">MKLRLKFLIPVLVIILTGLVAITTLGYVSSKNALKQSVHTQLTSLTEATSEVLGKFIRDNRSLLHYWGSDPLYKRFARDRSSIRRKAVHEKLSRILETFPSIENLIITLPDGTIIASGVPGVENSLNISDRPYFKESLKGQPVTSRVLKSKVSGEPVYVESLPLTQGSTIVCIMSLVIKMNTVTELFIDPIKVGETGYAFVMEENGAVIAYPDKTKILTLNGNMFDFSKEILKLKNGLRTYDFKGQEKISVFKQEELSGWITVINAPSDEVFAAAVTLRNRLIAIATITMVVIWLVVRTLTQAMVVNRIKHIASRMKDISEGEGDLTMRIRIQSEDEIGELARWFNTFVGNLQELITQIAGKTQVIDGATTDLSGVTHQMKTASGDMSEKALSVTSSGGELNTHMADVAAAMNQSSAGAGMIASAAEEMTATITEIAGNSGRAREISTQAASKASGVAKGVEQLASAARDIGVVTETISEISDQTNLLALNATIEAARAGEAGKGFAVVAGEIKELARQTAEATGEITERIRGIQSSTDTASTDIAEIDTIISNVSEIVAGIAAAVEEQSVTTREIADNVAQTSMGIDEVTRTISQSSEETHGITLEMEEVNHKAQFLAENSSRVQSDAENLTTLSGEVSALVSRFKV</sequence>
<evidence type="ECO:0000313" key="15">
    <source>
        <dbReference type="EMBL" id="SCY83430.1"/>
    </source>
</evidence>
<keyword evidence="7 11" id="KW-0472">Membrane</keyword>
<dbReference type="InterPro" id="IPR000727">
    <property type="entry name" value="T_SNARE_dom"/>
</dbReference>
<dbReference type="PANTHER" id="PTHR32089:SF112">
    <property type="entry name" value="LYSOZYME-LIKE PROTEIN-RELATED"/>
    <property type="match status" value="1"/>
</dbReference>
<gene>
    <name evidence="15" type="ORF">SAMN05216233_12525</name>
</gene>
<feature type="domain" description="Methyl-accepting transducer" evidence="12">
    <location>
        <begin position="376"/>
        <end position="609"/>
    </location>
</feature>
<evidence type="ECO:0000256" key="4">
    <source>
        <dbReference type="ARBA" id="ARBA00022519"/>
    </source>
</evidence>
<dbReference type="SMART" id="SM00304">
    <property type="entry name" value="HAMP"/>
    <property type="match status" value="1"/>
</dbReference>
<dbReference type="InterPro" id="IPR004089">
    <property type="entry name" value="MCPsignal_dom"/>
</dbReference>
<evidence type="ECO:0000256" key="5">
    <source>
        <dbReference type="ARBA" id="ARBA00022692"/>
    </source>
</evidence>
<keyword evidence="4" id="KW-0997">Cell inner membrane</keyword>
<dbReference type="RefSeq" id="WP_092214877.1">
    <property type="nucleotide sequence ID" value="NZ_FMUX01000025.1"/>
</dbReference>
<dbReference type="InterPro" id="IPR033479">
    <property type="entry name" value="dCache_1"/>
</dbReference>
<dbReference type="Gene3D" id="1.10.287.950">
    <property type="entry name" value="Methyl-accepting chemotaxis protein"/>
    <property type="match status" value="1"/>
</dbReference>
<dbReference type="CDD" id="cd06225">
    <property type="entry name" value="HAMP"/>
    <property type="match status" value="1"/>
</dbReference>
<name>A0A1G5J656_9BACT</name>
<dbReference type="Gene3D" id="3.30.450.20">
    <property type="entry name" value="PAS domain"/>
    <property type="match status" value="1"/>
</dbReference>
<keyword evidence="6 11" id="KW-1133">Transmembrane helix</keyword>
<dbReference type="Pfam" id="PF00015">
    <property type="entry name" value="MCPsignal"/>
    <property type="match status" value="1"/>
</dbReference>
<dbReference type="OrthoDB" id="5428110at2"/>
<proteinExistence type="inferred from homology"/>
<dbReference type="PROSITE" id="PS50192">
    <property type="entry name" value="T_SNARE"/>
    <property type="match status" value="1"/>
</dbReference>
<dbReference type="CDD" id="cd12912">
    <property type="entry name" value="PDC2_MCP_like"/>
    <property type="match status" value="1"/>
</dbReference>
<evidence type="ECO:0000259" key="13">
    <source>
        <dbReference type="PROSITE" id="PS50192"/>
    </source>
</evidence>
<keyword evidence="2" id="KW-1003">Cell membrane</keyword>
<keyword evidence="16" id="KW-1185">Reference proteome</keyword>
<dbReference type="Pfam" id="PF00672">
    <property type="entry name" value="HAMP"/>
    <property type="match status" value="1"/>
</dbReference>
<dbReference type="InterPro" id="IPR003660">
    <property type="entry name" value="HAMP_dom"/>
</dbReference>
<evidence type="ECO:0000256" key="3">
    <source>
        <dbReference type="ARBA" id="ARBA00022500"/>
    </source>
</evidence>
<keyword evidence="3" id="KW-0145">Chemotaxis</keyword>
<dbReference type="SUPFAM" id="SSF58104">
    <property type="entry name" value="Methyl-accepting chemotaxis protein (MCP) signaling domain"/>
    <property type="match status" value="1"/>
</dbReference>
<dbReference type="GO" id="GO:0004888">
    <property type="term" value="F:transmembrane signaling receptor activity"/>
    <property type="evidence" value="ECO:0007669"/>
    <property type="project" value="InterPro"/>
</dbReference>
<dbReference type="PROSITE" id="PS50111">
    <property type="entry name" value="CHEMOTAXIS_TRANSDUC_2"/>
    <property type="match status" value="1"/>
</dbReference>
<dbReference type="SMART" id="SM00283">
    <property type="entry name" value="MA"/>
    <property type="match status" value="1"/>
</dbReference>
<evidence type="ECO:0000256" key="8">
    <source>
        <dbReference type="ARBA" id="ARBA00023224"/>
    </source>
</evidence>
<protein>
    <submittedName>
        <fullName evidence="15">Methyl-accepting chemotaxis sensory transducer with Cache sensor</fullName>
    </submittedName>
</protein>
<evidence type="ECO:0000259" key="12">
    <source>
        <dbReference type="PROSITE" id="PS50111"/>
    </source>
</evidence>
<dbReference type="Proteomes" id="UP000198870">
    <property type="component" value="Unassembled WGS sequence"/>
</dbReference>
<evidence type="ECO:0000256" key="1">
    <source>
        <dbReference type="ARBA" id="ARBA00004429"/>
    </source>
</evidence>
<evidence type="ECO:0000256" key="9">
    <source>
        <dbReference type="ARBA" id="ARBA00029447"/>
    </source>
</evidence>
<comment type="similarity">
    <text evidence="9">Belongs to the methyl-accepting chemotaxis (MCP) protein family.</text>
</comment>
<evidence type="ECO:0000256" key="11">
    <source>
        <dbReference type="SAM" id="Phobius"/>
    </source>
</evidence>
<dbReference type="Pfam" id="PF02743">
    <property type="entry name" value="dCache_1"/>
    <property type="match status" value="1"/>
</dbReference>
<evidence type="ECO:0000256" key="6">
    <source>
        <dbReference type="ARBA" id="ARBA00022989"/>
    </source>
</evidence>
<accession>A0A1G5J656</accession>
<dbReference type="GO" id="GO:0005886">
    <property type="term" value="C:plasma membrane"/>
    <property type="evidence" value="ECO:0007669"/>
    <property type="project" value="UniProtKB-SubCell"/>
</dbReference>
<feature type="transmembrane region" description="Helical" evidence="11">
    <location>
        <begin position="7"/>
        <end position="28"/>
    </location>
</feature>
<dbReference type="PRINTS" id="PR00260">
    <property type="entry name" value="CHEMTRNSDUCR"/>
</dbReference>
<evidence type="ECO:0000256" key="7">
    <source>
        <dbReference type="ARBA" id="ARBA00023136"/>
    </source>
</evidence>
<organism evidence="15 16">
    <name type="scientific">Desulfoluna spongiiphila</name>
    <dbReference type="NCBI Taxonomy" id="419481"/>
    <lineage>
        <taxon>Bacteria</taxon>
        <taxon>Pseudomonadati</taxon>
        <taxon>Thermodesulfobacteriota</taxon>
        <taxon>Desulfobacteria</taxon>
        <taxon>Desulfobacterales</taxon>
        <taxon>Desulfolunaceae</taxon>
        <taxon>Desulfoluna</taxon>
    </lineage>
</organism>
<evidence type="ECO:0000256" key="10">
    <source>
        <dbReference type="PROSITE-ProRule" id="PRU00284"/>
    </source>
</evidence>
<evidence type="ECO:0000259" key="14">
    <source>
        <dbReference type="PROSITE" id="PS50885"/>
    </source>
</evidence>
<evidence type="ECO:0000256" key="2">
    <source>
        <dbReference type="ARBA" id="ARBA00022475"/>
    </source>
</evidence>